<feature type="compositionally biased region" description="Low complexity" evidence="6">
    <location>
        <begin position="1"/>
        <end position="25"/>
    </location>
</feature>
<reference evidence="9" key="2">
    <citation type="submission" date="2013-12" db="EMBL/GenBank/DDBJ databases">
        <authorList>
            <person name="Yu Y."/>
            <person name="Lee S."/>
            <person name="de Baynast K."/>
            <person name="Wissotski M."/>
            <person name="Liu L."/>
            <person name="Talag J."/>
            <person name="Goicoechea J."/>
            <person name="Angelova A."/>
            <person name="Jetty R."/>
            <person name="Kudrna D."/>
            <person name="Golser W."/>
            <person name="Rivera L."/>
            <person name="Zhang J."/>
            <person name="Wing R."/>
        </authorList>
    </citation>
    <scope>NUCLEOTIDE SEQUENCE</scope>
</reference>
<dbReference type="eggNOG" id="ENOG502S0BS">
    <property type="taxonomic scope" value="Eukaryota"/>
</dbReference>
<evidence type="ECO:0000313" key="9">
    <source>
        <dbReference type="Proteomes" id="UP000032180"/>
    </source>
</evidence>
<dbReference type="HOGENOM" id="CLU_112634_0_0_1"/>
<dbReference type="Gene3D" id="1.20.5.170">
    <property type="match status" value="1"/>
</dbReference>
<dbReference type="Gramene" id="LPERR08G10100.1">
    <property type="protein sequence ID" value="LPERR08G10100.1"/>
    <property type="gene ID" value="LPERR08G10100"/>
</dbReference>
<dbReference type="GO" id="GO:0046982">
    <property type="term" value="F:protein heterodimerization activity"/>
    <property type="evidence" value="ECO:0007669"/>
    <property type="project" value="UniProtKB-ARBA"/>
</dbReference>
<dbReference type="EnsemblPlants" id="LPERR08G10100.1">
    <property type="protein sequence ID" value="LPERR08G10100.1"/>
    <property type="gene ID" value="LPERR08G10100"/>
</dbReference>
<dbReference type="PANTHER" id="PTHR45764">
    <property type="entry name" value="BZIP TRANSCRIPTION FACTOR 44"/>
    <property type="match status" value="1"/>
</dbReference>
<evidence type="ECO:0000256" key="5">
    <source>
        <dbReference type="ARBA" id="ARBA00023242"/>
    </source>
</evidence>
<dbReference type="InterPro" id="IPR004827">
    <property type="entry name" value="bZIP"/>
</dbReference>
<keyword evidence="9" id="KW-1185">Reference proteome</keyword>
<dbReference type="InterPro" id="IPR046347">
    <property type="entry name" value="bZIP_sf"/>
</dbReference>
<comment type="subcellular location">
    <subcellularLocation>
        <location evidence="1">Nucleus</location>
    </subcellularLocation>
</comment>
<evidence type="ECO:0000256" key="4">
    <source>
        <dbReference type="ARBA" id="ARBA00023163"/>
    </source>
</evidence>
<dbReference type="GO" id="GO:0005634">
    <property type="term" value="C:nucleus"/>
    <property type="evidence" value="ECO:0007669"/>
    <property type="project" value="UniProtKB-SubCell"/>
</dbReference>
<proteinExistence type="predicted"/>
<dbReference type="SMART" id="SM00338">
    <property type="entry name" value="BRLZ"/>
    <property type="match status" value="1"/>
</dbReference>
<dbReference type="GO" id="GO:0045893">
    <property type="term" value="P:positive regulation of DNA-templated transcription"/>
    <property type="evidence" value="ECO:0007669"/>
    <property type="project" value="TreeGrafter"/>
</dbReference>
<dbReference type="PROSITE" id="PS00036">
    <property type="entry name" value="BZIP_BASIC"/>
    <property type="match status" value="1"/>
</dbReference>
<dbReference type="FunFam" id="1.20.5.170:FF:000020">
    <property type="entry name" value="BZIP transcription factor"/>
    <property type="match status" value="1"/>
</dbReference>
<evidence type="ECO:0000313" key="8">
    <source>
        <dbReference type="EnsemblPlants" id="LPERR08G10100.1"/>
    </source>
</evidence>
<protein>
    <recommendedName>
        <fullName evidence="7">BZIP domain-containing protein</fullName>
    </recommendedName>
</protein>
<dbReference type="GO" id="GO:0003700">
    <property type="term" value="F:DNA-binding transcription factor activity"/>
    <property type="evidence" value="ECO:0007669"/>
    <property type="project" value="InterPro"/>
</dbReference>
<evidence type="ECO:0000256" key="3">
    <source>
        <dbReference type="ARBA" id="ARBA00023125"/>
    </source>
</evidence>
<feature type="domain" description="BZIP" evidence="7">
    <location>
        <begin position="36"/>
        <end position="99"/>
    </location>
</feature>
<keyword evidence="2" id="KW-0805">Transcription regulation</keyword>
<evidence type="ECO:0000259" key="7">
    <source>
        <dbReference type="PROSITE" id="PS50217"/>
    </source>
</evidence>
<name>A0A0D9X741_9ORYZ</name>
<dbReference type="GO" id="GO:0000976">
    <property type="term" value="F:transcription cis-regulatory region binding"/>
    <property type="evidence" value="ECO:0007669"/>
    <property type="project" value="TreeGrafter"/>
</dbReference>
<keyword evidence="3" id="KW-0238">DNA-binding</keyword>
<dbReference type="Pfam" id="PF00170">
    <property type="entry name" value="bZIP_1"/>
    <property type="match status" value="1"/>
</dbReference>
<keyword evidence="5" id="KW-0539">Nucleus</keyword>
<dbReference type="InterPro" id="IPR045314">
    <property type="entry name" value="bZIP_plant_GBF1"/>
</dbReference>
<evidence type="ECO:0000256" key="1">
    <source>
        <dbReference type="ARBA" id="ARBA00004123"/>
    </source>
</evidence>
<evidence type="ECO:0000256" key="2">
    <source>
        <dbReference type="ARBA" id="ARBA00023015"/>
    </source>
</evidence>
<reference evidence="8 9" key="1">
    <citation type="submission" date="2012-08" db="EMBL/GenBank/DDBJ databases">
        <title>Oryza genome evolution.</title>
        <authorList>
            <person name="Wing R.A."/>
        </authorList>
    </citation>
    <scope>NUCLEOTIDE SEQUENCE</scope>
</reference>
<keyword evidence="4" id="KW-0804">Transcription</keyword>
<dbReference type="Proteomes" id="UP000032180">
    <property type="component" value="Chromosome 8"/>
</dbReference>
<sequence length="178" mass="20025">MSLSGGTLSSGTSSGSSHGTWTSGSEIDIQLQAQMDLKRKRRKESNRESAKRSRLRKQQHLDDLTSQVNQLKMENQQLSTTLNMVTQSYTAAEAQNSVLRTQKVELDIRLSALRDIIFYMNNANQLPNSTITATTYPSTIMTATTNGHYDYYDVVSANAWSSGMQMMHQPIDQFLYQC</sequence>
<dbReference type="STRING" id="77586.A0A0D9X741"/>
<feature type="region of interest" description="Disordered" evidence="6">
    <location>
        <begin position="1"/>
        <end position="63"/>
    </location>
</feature>
<accession>A0A0D9X741</accession>
<dbReference type="AlphaFoldDB" id="A0A0D9X741"/>
<dbReference type="PANTHER" id="PTHR45764:SF75">
    <property type="entry name" value="LIGHT-INDUCIBLE PROTEIN CPRF-2"/>
    <property type="match status" value="1"/>
</dbReference>
<evidence type="ECO:0000256" key="6">
    <source>
        <dbReference type="SAM" id="MobiDB-lite"/>
    </source>
</evidence>
<organism evidence="8 9">
    <name type="scientific">Leersia perrieri</name>
    <dbReference type="NCBI Taxonomy" id="77586"/>
    <lineage>
        <taxon>Eukaryota</taxon>
        <taxon>Viridiplantae</taxon>
        <taxon>Streptophyta</taxon>
        <taxon>Embryophyta</taxon>
        <taxon>Tracheophyta</taxon>
        <taxon>Spermatophyta</taxon>
        <taxon>Magnoliopsida</taxon>
        <taxon>Liliopsida</taxon>
        <taxon>Poales</taxon>
        <taxon>Poaceae</taxon>
        <taxon>BOP clade</taxon>
        <taxon>Oryzoideae</taxon>
        <taxon>Oryzeae</taxon>
        <taxon>Oryzinae</taxon>
        <taxon>Leersia</taxon>
    </lineage>
</organism>
<reference evidence="8" key="3">
    <citation type="submission" date="2015-04" db="UniProtKB">
        <authorList>
            <consortium name="EnsemblPlants"/>
        </authorList>
    </citation>
    <scope>IDENTIFICATION</scope>
</reference>
<dbReference type="SUPFAM" id="SSF57959">
    <property type="entry name" value="Leucine zipper domain"/>
    <property type="match status" value="1"/>
</dbReference>
<dbReference type="PROSITE" id="PS50217">
    <property type="entry name" value="BZIP"/>
    <property type="match status" value="1"/>
</dbReference>
<dbReference type="CDD" id="cd14702">
    <property type="entry name" value="bZIP_plant_GBF1"/>
    <property type="match status" value="1"/>
</dbReference>